<keyword evidence="1" id="KW-0560">Oxidoreductase</keyword>
<evidence type="ECO:0000313" key="5">
    <source>
        <dbReference type="Proteomes" id="UP001184614"/>
    </source>
</evidence>
<dbReference type="Gene3D" id="3.40.50.720">
    <property type="entry name" value="NAD(P)-binding Rossmann-like Domain"/>
    <property type="match status" value="2"/>
</dbReference>
<dbReference type="Pfam" id="PF02826">
    <property type="entry name" value="2-Hacid_dh_C"/>
    <property type="match status" value="1"/>
</dbReference>
<name>A0ABU1MC42_9HYPH</name>
<comment type="caution">
    <text evidence="4">The sequence shown here is derived from an EMBL/GenBank/DDBJ whole genome shotgun (WGS) entry which is preliminary data.</text>
</comment>
<organism evidence="4 5">
    <name type="scientific">Brucella pseudogrignonensis</name>
    <dbReference type="NCBI Taxonomy" id="419475"/>
    <lineage>
        <taxon>Bacteria</taxon>
        <taxon>Pseudomonadati</taxon>
        <taxon>Pseudomonadota</taxon>
        <taxon>Alphaproteobacteria</taxon>
        <taxon>Hyphomicrobiales</taxon>
        <taxon>Brucellaceae</taxon>
        <taxon>Brucella/Ochrobactrum group</taxon>
        <taxon>Brucella</taxon>
    </lineage>
</organism>
<evidence type="ECO:0000313" key="4">
    <source>
        <dbReference type="EMBL" id="MDR6433615.1"/>
    </source>
</evidence>
<dbReference type="InterPro" id="IPR050223">
    <property type="entry name" value="D-isomer_2-hydroxyacid_DH"/>
</dbReference>
<reference evidence="4 5" key="1">
    <citation type="submission" date="2023-07" db="EMBL/GenBank/DDBJ databases">
        <title>Sorghum-associated microbial communities from plants grown in Nebraska, USA.</title>
        <authorList>
            <person name="Schachtman D."/>
        </authorList>
    </citation>
    <scope>NUCLEOTIDE SEQUENCE [LARGE SCALE GENOMIC DNA]</scope>
    <source>
        <strain evidence="4 5">DS1730</strain>
    </source>
</reference>
<evidence type="ECO:0000256" key="2">
    <source>
        <dbReference type="ARBA" id="ARBA00023027"/>
    </source>
</evidence>
<gene>
    <name evidence="4" type="ORF">J2782_003361</name>
</gene>
<dbReference type="PANTHER" id="PTHR10996">
    <property type="entry name" value="2-HYDROXYACID DEHYDROGENASE-RELATED"/>
    <property type="match status" value="1"/>
</dbReference>
<keyword evidence="2" id="KW-0520">NAD</keyword>
<keyword evidence="5" id="KW-1185">Reference proteome</keyword>
<dbReference type="SUPFAM" id="SSF51735">
    <property type="entry name" value="NAD(P)-binding Rossmann-fold domains"/>
    <property type="match status" value="1"/>
</dbReference>
<dbReference type="Proteomes" id="UP001184614">
    <property type="component" value="Unassembled WGS sequence"/>
</dbReference>
<sequence length="366" mass="38922">MADFVHAQGGVFHIGGVLENAAEARADAVNFYYLPHLSSDEEMMQAGNGSYDAVIAAATLIPSQAQFGLGGVRIGAGTGNMGSASWGGSTGAGGNAPLMNTPGSNSRATAQMVMKAILSVAPDLPLDDLHDKVLTGRFDTRFHIQAYPTEKLEGKRLTVLGFGNIGREVARLAKAFRMHVTVYARSAHKKRVLAEGFDYSDDLVAACSNADILSVHVGLGLRDETSGLYGNFAIVSASVLKAMRPGAIIVNFDRGEVVDVDALSDAMRCGQVRYAFIDADIFRDTQTGHLSGPLAPYIEPARQLGGRMKLYPHIAADTDHPSRVAGAKQAVLQIIEAIRDKRVRNLVGDLPDGYTCAVDDIAHIAE</sequence>
<evidence type="ECO:0000259" key="3">
    <source>
        <dbReference type="Pfam" id="PF02826"/>
    </source>
</evidence>
<dbReference type="InterPro" id="IPR036291">
    <property type="entry name" value="NAD(P)-bd_dom_sf"/>
</dbReference>
<protein>
    <submittedName>
        <fullName evidence="4">Lactate dehydrogenase-like 2-hydroxyacid dehydrogenase</fullName>
    </submittedName>
</protein>
<accession>A0ABU1MC42</accession>
<proteinExistence type="predicted"/>
<feature type="domain" description="D-isomer specific 2-hydroxyacid dehydrogenase NAD-binding" evidence="3">
    <location>
        <begin position="129"/>
        <end position="278"/>
    </location>
</feature>
<dbReference type="RefSeq" id="WP_310014559.1">
    <property type="nucleotide sequence ID" value="NZ_JAVDQT010000006.1"/>
</dbReference>
<evidence type="ECO:0000256" key="1">
    <source>
        <dbReference type="ARBA" id="ARBA00023002"/>
    </source>
</evidence>
<dbReference type="PANTHER" id="PTHR10996:SF178">
    <property type="entry name" value="2-HYDROXYACID DEHYDROGENASE YGL185C-RELATED"/>
    <property type="match status" value="1"/>
</dbReference>
<dbReference type="InterPro" id="IPR006140">
    <property type="entry name" value="D-isomer_DH_NAD-bd"/>
</dbReference>
<dbReference type="EMBL" id="JAVDQT010000006">
    <property type="protein sequence ID" value="MDR6433615.1"/>
    <property type="molecule type" value="Genomic_DNA"/>
</dbReference>